<dbReference type="EMBL" id="BKCJ011182493">
    <property type="protein sequence ID" value="GFD00072.1"/>
    <property type="molecule type" value="Genomic_DNA"/>
</dbReference>
<accession>A0A699SQ82</accession>
<comment type="caution">
    <text evidence="1">The sequence shown here is derived from an EMBL/GenBank/DDBJ whole genome shotgun (WGS) entry which is preliminary data.</text>
</comment>
<evidence type="ECO:0000313" key="1">
    <source>
        <dbReference type="EMBL" id="GFD00072.1"/>
    </source>
</evidence>
<reference evidence="1" key="1">
    <citation type="journal article" date="2019" name="Sci. Rep.">
        <title>Draft genome of Tanacetum cinerariifolium, the natural source of mosquito coil.</title>
        <authorList>
            <person name="Yamashiro T."/>
            <person name="Shiraishi A."/>
            <person name="Satake H."/>
            <person name="Nakayama K."/>
        </authorList>
    </citation>
    <scope>NUCLEOTIDE SEQUENCE</scope>
</reference>
<proteinExistence type="predicted"/>
<sequence length="141" mass="15572">NYGFLAEKRTNSTIPADDVVPTDVVPASAFIFTEPTILADRVIVAEASVLVVDGIPADSKFAMMSLSSKDLMAKLENEKSINAKWLSTFKNLHKLVDSSMTVRTKRGLGYVNLTRENDWGFGDSKLSVFNSNKEDWEGKPI</sequence>
<feature type="non-terminal residue" evidence="1">
    <location>
        <position position="1"/>
    </location>
</feature>
<gene>
    <name evidence="1" type="ORF">Tci_872041</name>
</gene>
<feature type="non-terminal residue" evidence="1">
    <location>
        <position position="141"/>
    </location>
</feature>
<dbReference type="AlphaFoldDB" id="A0A699SQ82"/>
<protein>
    <submittedName>
        <fullName evidence="1">Uncharacterized protein</fullName>
    </submittedName>
</protein>
<name>A0A699SQ82_TANCI</name>
<organism evidence="1">
    <name type="scientific">Tanacetum cinerariifolium</name>
    <name type="common">Dalmatian daisy</name>
    <name type="synonym">Chrysanthemum cinerariifolium</name>
    <dbReference type="NCBI Taxonomy" id="118510"/>
    <lineage>
        <taxon>Eukaryota</taxon>
        <taxon>Viridiplantae</taxon>
        <taxon>Streptophyta</taxon>
        <taxon>Embryophyta</taxon>
        <taxon>Tracheophyta</taxon>
        <taxon>Spermatophyta</taxon>
        <taxon>Magnoliopsida</taxon>
        <taxon>eudicotyledons</taxon>
        <taxon>Gunneridae</taxon>
        <taxon>Pentapetalae</taxon>
        <taxon>asterids</taxon>
        <taxon>campanulids</taxon>
        <taxon>Asterales</taxon>
        <taxon>Asteraceae</taxon>
        <taxon>Asteroideae</taxon>
        <taxon>Anthemideae</taxon>
        <taxon>Anthemidinae</taxon>
        <taxon>Tanacetum</taxon>
    </lineage>
</organism>